<keyword evidence="3" id="KW-1185">Reference proteome</keyword>
<proteinExistence type="predicted"/>
<accession>A0A8T0TLK5</accession>
<dbReference type="Pfam" id="PF03140">
    <property type="entry name" value="DUF247"/>
    <property type="match status" value="1"/>
</dbReference>
<comment type="caution">
    <text evidence="2">The sequence shown here is derived from an EMBL/GenBank/DDBJ whole genome shotgun (WGS) entry which is preliminary data.</text>
</comment>
<evidence type="ECO:0000313" key="2">
    <source>
        <dbReference type="EMBL" id="KAG2611740.1"/>
    </source>
</evidence>
<reference evidence="2" key="1">
    <citation type="submission" date="2020-05" db="EMBL/GenBank/DDBJ databases">
        <title>WGS assembly of Panicum virgatum.</title>
        <authorList>
            <person name="Lovell J.T."/>
            <person name="Jenkins J."/>
            <person name="Shu S."/>
            <person name="Juenger T.E."/>
            <person name="Schmutz J."/>
        </authorList>
    </citation>
    <scope>NUCLEOTIDE SEQUENCE</scope>
    <source>
        <strain evidence="2">AP13</strain>
    </source>
</reference>
<keyword evidence="1" id="KW-1133">Transmembrane helix</keyword>
<name>A0A8T0TLK5_PANVG</name>
<dbReference type="AlphaFoldDB" id="A0A8T0TLK5"/>
<protein>
    <submittedName>
        <fullName evidence="2">Uncharacterized protein</fullName>
    </submittedName>
</protein>
<dbReference type="EMBL" id="CM029043">
    <property type="protein sequence ID" value="KAG2611740.1"/>
    <property type="molecule type" value="Genomic_DNA"/>
</dbReference>
<evidence type="ECO:0000313" key="3">
    <source>
        <dbReference type="Proteomes" id="UP000823388"/>
    </source>
</evidence>
<gene>
    <name evidence="2" type="ORF">PVAP13_4KG113105</name>
</gene>
<dbReference type="Proteomes" id="UP000823388">
    <property type="component" value="Chromosome 4K"/>
</dbReference>
<dbReference type="PANTHER" id="PTHR31170:SF18">
    <property type="entry name" value="(WILD MALAYSIAN BANANA) HYPOTHETICAL PROTEIN"/>
    <property type="match status" value="1"/>
</dbReference>
<keyword evidence="1" id="KW-0472">Membrane</keyword>
<sequence length="539" mass="62248">MVVEEARGRAESADIEEIANGMATDLSYLQLSYQDIEDNDNSCQIYRVHQLVRQVDSFAFEPFVLSIGPYHHGSATLQFMQRNKWYCLDYILKMNCTKTLHDYLLAIGDIENQARACYSSGIELDSKSFRRMLLLDGCFILVYLNGMSGVKRITKVVPASSLKPDDRTVTGLTRQEENRSLDNTAPRRVDTTHKILGSVDVSQGSGKSTQLQEESFVQWYDTFLVVDLFLFENQIPFFVVKKIFEVLVGSGMDSVLSENVANYIEENLRYFTKAFGQYNKPKEFCHLLQLCHMHFKPSTPLEEGHHARPQFGGYFVNMVCRLFSIDRRDEQDEHNPWHNQQSNSLQAGQLIRWRRATQYHEAGIVFKRKEFDEQNAHSMLDITFNDGVLEIPCLPMDDRTGALFRNMIAFEQSCPQYGNCITAYVIFMSQLSSRPDDVTLLSRRGIIVHHLHSDKVVSAQFTRLTKGVVFDFTGDFYLKPICCRMEMYCQSRLHRWIAWLRHNHLRNPWLSLTLLAGLLVLFCTIAQTVLTVLSFRRQL</sequence>
<feature type="transmembrane region" description="Helical" evidence="1">
    <location>
        <begin position="509"/>
        <end position="533"/>
    </location>
</feature>
<dbReference type="PANTHER" id="PTHR31170">
    <property type="entry name" value="BNAC04G53230D PROTEIN"/>
    <property type="match status" value="1"/>
</dbReference>
<evidence type="ECO:0000256" key="1">
    <source>
        <dbReference type="SAM" id="Phobius"/>
    </source>
</evidence>
<keyword evidence="1" id="KW-0812">Transmembrane</keyword>
<organism evidence="2 3">
    <name type="scientific">Panicum virgatum</name>
    <name type="common">Blackwell switchgrass</name>
    <dbReference type="NCBI Taxonomy" id="38727"/>
    <lineage>
        <taxon>Eukaryota</taxon>
        <taxon>Viridiplantae</taxon>
        <taxon>Streptophyta</taxon>
        <taxon>Embryophyta</taxon>
        <taxon>Tracheophyta</taxon>
        <taxon>Spermatophyta</taxon>
        <taxon>Magnoliopsida</taxon>
        <taxon>Liliopsida</taxon>
        <taxon>Poales</taxon>
        <taxon>Poaceae</taxon>
        <taxon>PACMAD clade</taxon>
        <taxon>Panicoideae</taxon>
        <taxon>Panicodae</taxon>
        <taxon>Paniceae</taxon>
        <taxon>Panicinae</taxon>
        <taxon>Panicum</taxon>
        <taxon>Panicum sect. Hiantes</taxon>
    </lineage>
</organism>
<dbReference type="OrthoDB" id="672127at2759"/>
<dbReference type="InterPro" id="IPR004158">
    <property type="entry name" value="DUF247_pln"/>
</dbReference>